<name>A0AC60P7W4_IXOPE</name>
<comment type="caution">
    <text evidence="1">The sequence shown here is derived from an EMBL/GenBank/DDBJ whole genome shotgun (WGS) entry which is preliminary data.</text>
</comment>
<sequence>MQRMAAFLHQNMAVMLTTLADQANQVHVTTLPDLSASLPTFNGDSTPTFKHWIGELERTQRLARWEDPTLLAIAQKKLRGVAADWHASTGRQLTTWTIWKAGVKEQFGEQLSLIQWQQKVTALTQKPGNSLQQYAFAKLKIMSRCPVPITDKERIEYLVQGIRDDQIATSIAVHRPRTVDDFLNIVSEVIRTIDHSRPPARTPTFPKPARDGRLSASGSITHFNSTPAAEDQTSTQDPAESAAERPIVLWTELNSTAHPTNQRPQRHRTQLKGLHGVGSMEATWDLNASSKPTLRDLTLLGSLDELRELAGNRNVGLPLEEVLRLLQESKSRKDIEDIERATRDQAKSSLWMRHGVGVAALQTVEARPVFRAAVWHSLETAPPVLLHPQSRIGVEGYAGRRERVLEIALWGVGRIIHDDNAYLGALLRRRDTGSGRDRADHGRRHHNGKETATLFWNTRG</sequence>
<keyword evidence="2" id="KW-1185">Reference proteome</keyword>
<evidence type="ECO:0000313" key="2">
    <source>
        <dbReference type="Proteomes" id="UP000805193"/>
    </source>
</evidence>
<organism evidence="1 2">
    <name type="scientific">Ixodes persulcatus</name>
    <name type="common">Taiga tick</name>
    <dbReference type="NCBI Taxonomy" id="34615"/>
    <lineage>
        <taxon>Eukaryota</taxon>
        <taxon>Metazoa</taxon>
        <taxon>Ecdysozoa</taxon>
        <taxon>Arthropoda</taxon>
        <taxon>Chelicerata</taxon>
        <taxon>Arachnida</taxon>
        <taxon>Acari</taxon>
        <taxon>Parasitiformes</taxon>
        <taxon>Ixodida</taxon>
        <taxon>Ixodoidea</taxon>
        <taxon>Ixodidae</taxon>
        <taxon>Ixodinae</taxon>
        <taxon>Ixodes</taxon>
    </lineage>
</organism>
<reference evidence="1 2" key="1">
    <citation type="journal article" date="2020" name="Cell">
        <title>Large-Scale Comparative Analyses of Tick Genomes Elucidate Their Genetic Diversity and Vector Capacities.</title>
        <authorList>
            <consortium name="Tick Genome and Microbiome Consortium (TIGMIC)"/>
            <person name="Jia N."/>
            <person name="Wang J."/>
            <person name="Shi W."/>
            <person name="Du L."/>
            <person name="Sun Y."/>
            <person name="Zhan W."/>
            <person name="Jiang J.F."/>
            <person name="Wang Q."/>
            <person name="Zhang B."/>
            <person name="Ji P."/>
            <person name="Bell-Sakyi L."/>
            <person name="Cui X.M."/>
            <person name="Yuan T.T."/>
            <person name="Jiang B.G."/>
            <person name="Yang W.F."/>
            <person name="Lam T.T."/>
            <person name="Chang Q.C."/>
            <person name="Ding S.J."/>
            <person name="Wang X.J."/>
            <person name="Zhu J.G."/>
            <person name="Ruan X.D."/>
            <person name="Zhao L."/>
            <person name="Wei J.T."/>
            <person name="Ye R.Z."/>
            <person name="Que T.C."/>
            <person name="Du C.H."/>
            <person name="Zhou Y.H."/>
            <person name="Cheng J.X."/>
            <person name="Dai P.F."/>
            <person name="Guo W.B."/>
            <person name="Han X.H."/>
            <person name="Huang E.J."/>
            <person name="Li L.F."/>
            <person name="Wei W."/>
            <person name="Gao Y.C."/>
            <person name="Liu J.Z."/>
            <person name="Shao H.Z."/>
            <person name="Wang X."/>
            <person name="Wang C.C."/>
            <person name="Yang T.C."/>
            <person name="Huo Q.B."/>
            <person name="Li W."/>
            <person name="Chen H.Y."/>
            <person name="Chen S.E."/>
            <person name="Zhou L.G."/>
            <person name="Ni X.B."/>
            <person name="Tian J.H."/>
            <person name="Sheng Y."/>
            <person name="Liu T."/>
            <person name="Pan Y.S."/>
            <person name="Xia L.Y."/>
            <person name="Li J."/>
            <person name="Zhao F."/>
            <person name="Cao W.C."/>
        </authorList>
    </citation>
    <scope>NUCLEOTIDE SEQUENCE [LARGE SCALE GENOMIC DNA]</scope>
    <source>
        <strain evidence="1">Iper-2018</strain>
    </source>
</reference>
<accession>A0AC60P7W4</accession>
<proteinExistence type="predicted"/>
<dbReference type="EMBL" id="JABSTQ010011072">
    <property type="protein sequence ID" value="KAG0415412.1"/>
    <property type="molecule type" value="Genomic_DNA"/>
</dbReference>
<protein>
    <submittedName>
        <fullName evidence="1">Uncharacterized protein</fullName>
    </submittedName>
</protein>
<dbReference type="Proteomes" id="UP000805193">
    <property type="component" value="Unassembled WGS sequence"/>
</dbReference>
<evidence type="ECO:0000313" key="1">
    <source>
        <dbReference type="EMBL" id="KAG0415412.1"/>
    </source>
</evidence>
<gene>
    <name evidence="1" type="ORF">HPB47_007424</name>
</gene>